<keyword evidence="4" id="KW-0378">Hydrolase</keyword>
<dbReference type="InterPro" id="IPR011055">
    <property type="entry name" value="Dup_hybrid_motif"/>
</dbReference>
<name>A0ABZ2ZV73_9MICC</name>
<reference evidence="4 5" key="1">
    <citation type="submission" date="2024-04" db="EMBL/GenBank/DDBJ databases">
        <title>Arthrobacter sp. from Plains bison fecal sample.</title>
        <authorList>
            <person name="Ruzzini A."/>
        </authorList>
    </citation>
    <scope>NUCLEOTIDE SEQUENCE [LARGE SCALE GENOMIC DNA]</scope>
    <source>
        <strain evidence="4 5">EINP1</strain>
    </source>
</reference>
<feature type="domain" description="M23ase beta-sheet core" evidence="3">
    <location>
        <begin position="157"/>
        <end position="252"/>
    </location>
</feature>
<dbReference type="PANTHER" id="PTHR21666:SF289">
    <property type="entry name" value="L-ALA--D-GLU ENDOPEPTIDASE"/>
    <property type="match status" value="1"/>
</dbReference>
<dbReference type="EMBL" id="CP151657">
    <property type="protein sequence ID" value="WZP15123.1"/>
    <property type="molecule type" value="Genomic_DNA"/>
</dbReference>
<protein>
    <submittedName>
        <fullName evidence="4">M23 family metallopeptidase</fullName>
        <ecNumber evidence="4">3.4.24.-</ecNumber>
    </submittedName>
</protein>
<dbReference type="Pfam" id="PF01551">
    <property type="entry name" value="Peptidase_M23"/>
    <property type="match status" value="1"/>
</dbReference>
<dbReference type="RefSeq" id="WP_342022790.1">
    <property type="nucleotide sequence ID" value="NZ_CP151657.1"/>
</dbReference>
<feature type="compositionally biased region" description="Low complexity" evidence="2">
    <location>
        <begin position="13"/>
        <end position="22"/>
    </location>
</feature>
<feature type="compositionally biased region" description="Basic residues" evidence="2">
    <location>
        <begin position="1"/>
        <end position="12"/>
    </location>
</feature>
<dbReference type="PANTHER" id="PTHR21666">
    <property type="entry name" value="PEPTIDASE-RELATED"/>
    <property type="match status" value="1"/>
</dbReference>
<dbReference type="Gene3D" id="2.70.70.10">
    <property type="entry name" value="Glucose Permease (Domain IIA)"/>
    <property type="match status" value="1"/>
</dbReference>
<keyword evidence="1" id="KW-0732">Signal</keyword>
<dbReference type="InterPro" id="IPR050570">
    <property type="entry name" value="Cell_wall_metabolism_enzyme"/>
</dbReference>
<dbReference type="EC" id="3.4.24.-" evidence="4"/>
<organism evidence="4 5">
    <name type="scientific">Arthrobacter citreus</name>
    <dbReference type="NCBI Taxonomy" id="1670"/>
    <lineage>
        <taxon>Bacteria</taxon>
        <taxon>Bacillati</taxon>
        <taxon>Actinomycetota</taxon>
        <taxon>Actinomycetes</taxon>
        <taxon>Micrococcales</taxon>
        <taxon>Micrococcaceae</taxon>
        <taxon>Arthrobacter</taxon>
    </lineage>
</organism>
<evidence type="ECO:0000256" key="1">
    <source>
        <dbReference type="ARBA" id="ARBA00022729"/>
    </source>
</evidence>
<evidence type="ECO:0000256" key="2">
    <source>
        <dbReference type="SAM" id="MobiDB-lite"/>
    </source>
</evidence>
<keyword evidence="5" id="KW-1185">Reference proteome</keyword>
<evidence type="ECO:0000259" key="3">
    <source>
        <dbReference type="Pfam" id="PF01551"/>
    </source>
</evidence>
<dbReference type="GO" id="GO:0016787">
    <property type="term" value="F:hydrolase activity"/>
    <property type="evidence" value="ECO:0007669"/>
    <property type="project" value="UniProtKB-KW"/>
</dbReference>
<evidence type="ECO:0000313" key="5">
    <source>
        <dbReference type="Proteomes" id="UP001448858"/>
    </source>
</evidence>
<dbReference type="Proteomes" id="UP001448858">
    <property type="component" value="Chromosome"/>
</dbReference>
<evidence type="ECO:0000313" key="4">
    <source>
        <dbReference type="EMBL" id="WZP15123.1"/>
    </source>
</evidence>
<accession>A0ABZ2ZV73</accession>
<proteinExistence type="predicted"/>
<dbReference type="CDD" id="cd12797">
    <property type="entry name" value="M23_peptidase"/>
    <property type="match status" value="1"/>
</dbReference>
<gene>
    <name evidence="4" type="ORF">AAE021_13160</name>
</gene>
<feature type="region of interest" description="Disordered" evidence="2">
    <location>
        <begin position="1"/>
        <end position="39"/>
    </location>
</feature>
<dbReference type="SUPFAM" id="SSF51261">
    <property type="entry name" value="Duplicated hybrid motif"/>
    <property type="match status" value="1"/>
</dbReference>
<dbReference type="InterPro" id="IPR016047">
    <property type="entry name" value="M23ase_b-sheet_dom"/>
</dbReference>
<sequence length="256" mass="25697">MSKHAAPGRRRASAPATAPRPRNGQASGRRRAETKSVSLGDAAQKVAITAATSGLILTVALPTTAAVSEPVQEMQPAAVEEAVVSADPNASVDFERAALSSKFDPDAKLRQVVVASGSEIAAGATKGTLATPLAADLVQTSGFGYRVSPITGSAGELHRGQDFAAACGTDVTAAASGTVTFAGWHAGGGGNRVVVDHGNGVETTYNHMSNLAVGVGATVERGDLVGASGTTGASTGCHLHFEVMVNGDVVDPLGWL</sequence>